<dbReference type="Gene3D" id="1.10.150.310">
    <property type="entry name" value="Tex RuvX-like domain-like"/>
    <property type="match status" value="1"/>
</dbReference>
<dbReference type="InterPro" id="IPR003029">
    <property type="entry name" value="S1_domain"/>
</dbReference>
<dbReference type="Proteomes" id="UP000029646">
    <property type="component" value="Unassembled WGS sequence"/>
</dbReference>
<gene>
    <name evidence="2" type="ORF">JCM19302_2728</name>
</gene>
<protein>
    <submittedName>
        <fullName evidence="2">Transcription accessory protein</fullName>
    </submittedName>
</protein>
<dbReference type="Gene3D" id="2.40.50.140">
    <property type="entry name" value="Nucleic acid-binding proteins"/>
    <property type="match status" value="1"/>
</dbReference>
<dbReference type="EMBL" id="BBNS01000004">
    <property type="protein sequence ID" value="GAL70153.1"/>
    <property type="molecule type" value="Genomic_DNA"/>
</dbReference>
<feature type="domain" description="S1 motif" evidence="1">
    <location>
        <begin position="121"/>
        <end position="190"/>
    </location>
</feature>
<organism evidence="2 3">
    <name type="scientific">Jejuia pallidilutea</name>
    <dbReference type="NCBI Taxonomy" id="504487"/>
    <lineage>
        <taxon>Bacteria</taxon>
        <taxon>Pseudomonadati</taxon>
        <taxon>Bacteroidota</taxon>
        <taxon>Flavobacteriia</taxon>
        <taxon>Flavobacteriales</taxon>
        <taxon>Flavobacteriaceae</taxon>
        <taxon>Jejuia</taxon>
    </lineage>
</organism>
<evidence type="ECO:0000259" key="1">
    <source>
        <dbReference type="PROSITE" id="PS50126"/>
    </source>
</evidence>
<evidence type="ECO:0000313" key="3">
    <source>
        <dbReference type="Proteomes" id="UP000029646"/>
    </source>
</evidence>
<dbReference type="GO" id="GO:0003729">
    <property type="term" value="F:mRNA binding"/>
    <property type="evidence" value="ECO:0007669"/>
    <property type="project" value="TreeGrafter"/>
</dbReference>
<dbReference type="SUPFAM" id="SSF47781">
    <property type="entry name" value="RuvA domain 2-like"/>
    <property type="match status" value="1"/>
</dbReference>
<dbReference type="GO" id="GO:0005737">
    <property type="term" value="C:cytoplasm"/>
    <property type="evidence" value="ECO:0007669"/>
    <property type="project" value="UniProtKB-ARBA"/>
</dbReference>
<dbReference type="GO" id="GO:0006412">
    <property type="term" value="P:translation"/>
    <property type="evidence" value="ECO:0007669"/>
    <property type="project" value="TreeGrafter"/>
</dbReference>
<dbReference type="PANTHER" id="PTHR10724">
    <property type="entry name" value="30S RIBOSOMAL PROTEIN S1"/>
    <property type="match status" value="1"/>
</dbReference>
<dbReference type="FunFam" id="2.40.50.140:FF:000051">
    <property type="entry name" value="RNA-binding transcriptional accessory protein"/>
    <property type="match status" value="1"/>
</dbReference>
<evidence type="ECO:0000313" key="2">
    <source>
        <dbReference type="EMBL" id="GAL70153.1"/>
    </source>
</evidence>
<dbReference type="SUPFAM" id="SSF50249">
    <property type="entry name" value="Nucleic acid-binding proteins"/>
    <property type="match status" value="1"/>
</dbReference>
<proteinExistence type="predicted"/>
<dbReference type="Pfam" id="PF17674">
    <property type="entry name" value="HHH_9"/>
    <property type="match status" value="1"/>
</dbReference>
<sequence>MSREDIKKVPRLGGKAFEQGAAFLRIKAAKNPLDDSAVHPESYGIVEKMAKDLGKSVQDLIGNKALLQKLNLKNYCTDSVGLLTLEDIVKELEKPGLDIRQQAKVFTFNQNIKTINDLREGQLLPGIVNNITNFGCFVDVGIKESGLIHISNLSDTFVKDVNEHVHLHQQIIVKVLEVDVPRKRIQLKLHK</sequence>
<dbReference type="AlphaFoldDB" id="A0A090W1R6"/>
<dbReference type="InterPro" id="IPR010994">
    <property type="entry name" value="RuvA_2-like"/>
</dbReference>
<dbReference type="GO" id="GO:0003735">
    <property type="term" value="F:structural constituent of ribosome"/>
    <property type="evidence" value="ECO:0007669"/>
    <property type="project" value="TreeGrafter"/>
</dbReference>
<dbReference type="SMART" id="SM00316">
    <property type="entry name" value="S1"/>
    <property type="match status" value="1"/>
</dbReference>
<reference evidence="2 3" key="1">
    <citation type="journal article" date="2014" name="Genome Announc.">
        <title>Draft Genome Sequence of Marine Flavobacterium Jejuia pallidilutea Strain 11shimoA1 and Pigmentation Mutants.</title>
        <authorList>
            <person name="Takatani N."/>
            <person name="Nakanishi M."/>
            <person name="Meirelles P."/>
            <person name="Mino S."/>
            <person name="Suda W."/>
            <person name="Oshima K."/>
            <person name="Hattori M."/>
            <person name="Ohkuma M."/>
            <person name="Hosokawa M."/>
            <person name="Miyashita K."/>
            <person name="Thompson F.L."/>
            <person name="Niwa A."/>
            <person name="Sawabe T."/>
            <person name="Sawabe T."/>
        </authorList>
    </citation>
    <scope>NUCLEOTIDE SEQUENCE [LARGE SCALE GENOMIC DNA]</scope>
    <source>
        <strain evidence="3">JCM19302</strain>
    </source>
</reference>
<name>A0A090W1R6_9FLAO</name>
<dbReference type="InterPro" id="IPR012340">
    <property type="entry name" value="NA-bd_OB-fold"/>
</dbReference>
<dbReference type="InterPro" id="IPR041692">
    <property type="entry name" value="HHH_9"/>
</dbReference>
<dbReference type="PROSITE" id="PS50126">
    <property type="entry name" value="S1"/>
    <property type="match status" value="1"/>
</dbReference>
<dbReference type="Pfam" id="PF00575">
    <property type="entry name" value="S1"/>
    <property type="match status" value="1"/>
</dbReference>
<accession>A0A090W1R6</accession>
<comment type="caution">
    <text evidence="2">The sequence shown here is derived from an EMBL/GenBank/DDBJ whole genome shotgun (WGS) entry which is preliminary data.</text>
</comment>
<dbReference type="InterPro" id="IPR050437">
    <property type="entry name" value="Ribos_protein_bS1-like"/>
</dbReference>
<dbReference type="PANTHER" id="PTHR10724:SF10">
    <property type="entry name" value="S1 RNA-BINDING DOMAIN-CONTAINING PROTEIN 1"/>
    <property type="match status" value="1"/>
</dbReference>